<accession>A0A3P1BZ94</accession>
<dbReference type="AlphaFoldDB" id="A0A3P1BZ94"/>
<dbReference type="Proteomes" id="UP000271925">
    <property type="component" value="Unassembled WGS sequence"/>
</dbReference>
<reference evidence="1 2" key="1">
    <citation type="submission" date="2018-11" db="EMBL/GenBank/DDBJ databases">
        <authorList>
            <person name="Zhou Z."/>
            <person name="Wang G."/>
        </authorList>
    </citation>
    <scope>NUCLEOTIDE SEQUENCE [LARGE SCALE GENOMIC DNA]</scope>
    <source>
        <strain evidence="1 2">KCTC52004</strain>
    </source>
</reference>
<comment type="caution">
    <text evidence="1">The sequence shown here is derived from an EMBL/GenBank/DDBJ whole genome shotgun (WGS) entry which is preliminary data.</text>
</comment>
<protein>
    <submittedName>
        <fullName evidence="1">Terminase</fullName>
    </submittedName>
</protein>
<dbReference type="OrthoDB" id="5868871at2"/>
<keyword evidence="2" id="KW-1185">Reference proteome</keyword>
<gene>
    <name evidence="1" type="ORF">EHT25_00335</name>
</gene>
<name>A0A3P1BZ94_9BACT</name>
<sequence>MPAPGGNTYARNNQGGRPSKYQETYAQLAYHYCLLGATDKELAHFFDVGVSTIYYWRRRYTGFSDAVKQGKMVADAKVARALFQRAIGYEHPETRFFVVSIGDYQQEIVKRETIKSYPPDVTALKFWLTNRQPQLWRDRPAVDLTGNGTRFIRRDELTGAIIIDIREEKAEYSMR</sequence>
<dbReference type="RefSeq" id="WP_124868934.1">
    <property type="nucleotide sequence ID" value="NZ_RQJO01000007.1"/>
</dbReference>
<evidence type="ECO:0000313" key="2">
    <source>
        <dbReference type="Proteomes" id="UP000271925"/>
    </source>
</evidence>
<proteinExistence type="predicted"/>
<dbReference type="EMBL" id="RQJO01000007">
    <property type="protein sequence ID" value="RRB06288.1"/>
    <property type="molecule type" value="Genomic_DNA"/>
</dbReference>
<evidence type="ECO:0000313" key="1">
    <source>
        <dbReference type="EMBL" id="RRB06288.1"/>
    </source>
</evidence>
<organism evidence="1 2">
    <name type="scientific">Larkinella rosea</name>
    <dbReference type="NCBI Taxonomy" id="2025312"/>
    <lineage>
        <taxon>Bacteria</taxon>
        <taxon>Pseudomonadati</taxon>
        <taxon>Bacteroidota</taxon>
        <taxon>Cytophagia</taxon>
        <taxon>Cytophagales</taxon>
        <taxon>Spirosomataceae</taxon>
        <taxon>Larkinella</taxon>
    </lineage>
</organism>